<evidence type="ECO:0000256" key="6">
    <source>
        <dbReference type="ARBA" id="ARBA00022801"/>
    </source>
</evidence>
<gene>
    <name evidence="13" type="primary">cas3</name>
    <name evidence="13" type="ORF">FF041_03035</name>
</gene>
<keyword evidence="9" id="KW-0051">Antiviral defense</keyword>
<evidence type="ECO:0000256" key="2">
    <source>
        <dbReference type="ARBA" id="ARBA00009046"/>
    </source>
</evidence>
<dbReference type="GO" id="GO:0046872">
    <property type="term" value="F:metal ion binding"/>
    <property type="evidence" value="ECO:0007669"/>
    <property type="project" value="UniProtKB-KW"/>
</dbReference>
<evidence type="ECO:0000256" key="10">
    <source>
        <dbReference type="SAM" id="MobiDB-lite"/>
    </source>
</evidence>
<dbReference type="GO" id="GO:0051607">
    <property type="term" value="P:defense response to virus"/>
    <property type="evidence" value="ECO:0007669"/>
    <property type="project" value="UniProtKB-KW"/>
</dbReference>
<dbReference type="GO" id="GO:0005524">
    <property type="term" value="F:ATP binding"/>
    <property type="evidence" value="ECO:0007669"/>
    <property type="project" value="UniProtKB-KW"/>
</dbReference>
<dbReference type="AlphaFoldDB" id="A0A646KAS6"/>
<accession>A0A646KAS6</accession>
<dbReference type="Pfam" id="PF22590">
    <property type="entry name" value="Cas3-like_C_2"/>
    <property type="match status" value="1"/>
</dbReference>
<dbReference type="GO" id="GO:0016787">
    <property type="term" value="F:hydrolase activity"/>
    <property type="evidence" value="ECO:0007669"/>
    <property type="project" value="UniProtKB-KW"/>
</dbReference>
<dbReference type="Proteomes" id="UP000419138">
    <property type="component" value="Unassembled WGS sequence"/>
</dbReference>
<dbReference type="InterPro" id="IPR001650">
    <property type="entry name" value="Helicase_C-like"/>
</dbReference>
<reference evidence="13 14" key="1">
    <citation type="submission" date="2019-05" db="EMBL/GenBank/DDBJ databases">
        <title>Comparative genomics and metabolomics analyses of clavulanic acid producing Streptomyces species provides insight into specialized metabolism and evolution of beta-lactam biosynthetic gene clusters.</title>
        <authorList>
            <person name="Moore M.A."/>
            <person name="Cruz-Morales P."/>
            <person name="Barona Gomez F."/>
            <person name="Kapil T."/>
        </authorList>
    </citation>
    <scope>NUCLEOTIDE SEQUENCE [LARGE SCALE GENOMIC DNA]</scope>
    <source>
        <strain evidence="13 14">NRRL 5741</strain>
    </source>
</reference>
<evidence type="ECO:0000256" key="4">
    <source>
        <dbReference type="ARBA" id="ARBA00022723"/>
    </source>
</evidence>
<feature type="domain" description="Helicase ATP-binding" evidence="11">
    <location>
        <begin position="318"/>
        <end position="535"/>
    </location>
</feature>
<dbReference type="GO" id="GO:0003723">
    <property type="term" value="F:RNA binding"/>
    <property type="evidence" value="ECO:0007669"/>
    <property type="project" value="TreeGrafter"/>
</dbReference>
<keyword evidence="5" id="KW-0547">Nucleotide-binding</keyword>
<dbReference type="InterPro" id="IPR027417">
    <property type="entry name" value="P-loop_NTPase"/>
</dbReference>
<dbReference type="InterPro" id="IPR014001">
    <property type="entry name" value="Helicase_ATP-bd"/>
</dbReference>
<dbReference type="SUPFAM" id="SSF52540">
    <property type="entry name" value="P-loop containing nucleoside triphosphate hydrolases"/>
    <property type="match status" value="1"/>
</dbReference>
<sequence>MRSGIPARRCPAFGWVGVVSLSNGEFRLPVDVRPIWGKLGNGSRPHPLICHALDTAEVASQLFDLCLGPYLKNRLEAALEPLGDAREWAARLAGLHDLGKCSPTFQGLRADVAKTLLPESDHAAIDRLREGPRSSGARTDVAHGLISALYVRKLLVKWGASAETAESIGVVLGAHHGYVPGPADLRQVSYKRGAIGGETWATRVEALADELCRLRRTSEGEPSAADWARVTMDGPAELALAALTSVSDWVASDRKEVAHAGAGVDMTAYAAGVAATEQPKVKSLGWEACTVPEDTSFGSLFPQSSERRDLQTRLEQLVAGERGLGVFLLSAPTGEGKTKAALQAAACMIRLHHLRGFHVAMPTRASGNQAYEVAAELLRPWDGHAMGRLKLFHGAAGEYLDRRSAAGPPPLCPECVAEDGGSGASEQFGCDSDAQAKAQLSSKADHLNPLVVSTVDQVLKAAVRSGHVFVRLAGLSGKVIIFDEVHGYDVHAGVLFETLLYRLGVLRTPVVLLSATLSTRQQHALVNSWRAGALGLSVGELPEPEVPGTAAYPRILSADVSVGGTVSAVGVTAAPVNRDRVVQLHWVDRQDVVELALREARRGRNVAIVHNLVGEAERDWESLRRAVGDVAGQTVVTELIHGRLDPAERLAAEGRLRARFGPRGSMTAAAGSGGSVVIGTMVLESSLDLDFDVMISAVAPIDSLIQRMGRIGRHRVGAERPEIRFVLIRVPEPRSGRKAVNFSYAVNVYDEAILLRTLAVLRERDVIQCPDEVQELLDRVYDDGEELRSPLGWEEQWERAAARSERGTPKAGREALMARIPMSPGTRWGLRTLTEFGRAGTGTRQSGHRADRDRKA</sequence>
<comment type="similarity">
    <text evidence="1">In the N-terminal section; belongs to the CRISPR-associated nuclease Cas3-HD family.</text>
</comment>
<evidence type="ECO:0000256" key="9">
    <source>
        <dbReference type="ARBA" id="ARBA00023118"/>
    </source>
</evidence>
<dbReference type="CDD" id="cd09641">
    <property type="entry name" value="Cas3''_I"/>
    <property type="match status" value="1"/>
</dbReference>
<dbReference type="Gene3D" id="3.40.50.300">
    <property type="entry name" value="P-loop containing nucleotide triphosphate hydrolases"/>
    <property type="match status" value="2"/>
</dbReference>
<dbReference type="SUPFAM" id="SSF109604">
    <property type="entry name" value="HD-domain/PDEase-like"/>
    <property type="match status" value="1"/>
</dbReference>
<evidence type="ECO:0000259" key="11">
    <source>
        <dbReference type="PROSITE" id="PS51192"/>
    </source>
</evidence>
<dbReference type="PANTHER" id="PTHR47963:SF9">
    <property type="entry name" value="CRISPR-ASSOCIATED ENDONUCLEASE_HELICASE CAS3"/>
    <property type="match status" value="1"/>
</dbReference>
<evidence type="ECO:0000256" key="5">
    <source>
        <dbReference type="ARBA" id="ARBA00022741"/>
    </source>
</evidence>
<dbReference type="Pfam" id="PF18019">
    <property type="entry name" value="Cas3_HD"/>
    <property type="match status" value="1"/>
</dbReference>
<evidence type="ECO:0000256" key="1">
    <source>
        <dbReference type="ARBA" id="ARBA00006847"/>
    </source>
</evidence>
<dbReference type="GO" id="GO:0004518">
    <property type="term" value="F:nuclease activity"/>
    <property type="evidence" value="ECO:0007669"/>
    <property type="project" value="UniProtKB-KW"/>
</dbReference>
<organism evidence="13 14">
    <name type="scientific">Streptomyces jumonjinensis</name>
    <dbReference type="NCBI Taxonomy" id="1945"/>
    <lineage>
        <taxon>Bacteria</taxon>
        <taxon>Bacillati</taxon>
        <taxon>Actinomycetota</taxon>
        <taxon>Actinomycetes</taxon>
        <taxon>Kitasatosporales</taxon>
        <taxon>Streptomycetaceae</taxon>
        <taxon>Streptomyces</taxon>
    </lineage>
</organism>
<dbReference type="NCBIfam" id="TIGR01596">
    <property type="entry name" value="cas3_HD"/>
    <property type="match status" value="1"/>
</dbReference>
<evidence type="ECO:0000259" key="12">
    <source>
        <dbReference type="PROSITE" id="PS51643"/>
    </source>
</evidence>
<dbReference type="NCBIfam" id="TIGR01587">
    <property type="entry name" value="cas3_core"/>
    <property type="match status" value="1"/>
</dbReference>
<dbReference type="PANTHER" id="PTHR47963">
    <property type="entry name" value="DEAD-BOX ATP-DEPENDENT RNA HELICASE 47, MITOCHONDRIAL"/>
    <property type="match status" value="1"/>
</dbReference>
<dbReference type="InterPro" id="IPR038257">
    <property type="entry name" value="CRISPR-assoc_Cas3_HD_sf"/>
</dbReference>
<keyword evidence="4" id="KW-0479">Metal-binding</keyword>
<name>A0A646KAS6_STRJU</name>
<dbReference type="Gene3D" id="1.10.3210.30">
    <property type="match status" value="1"/>
</dbReference>
<keyword evidence="8" id="KW-0067">ATP-binding</keyword>
<evidence type="ECO:0000256" key="3">
    <source>
        <dbReference type="ARBA" id="ARBA00022722"/>
    </source>
</evidence>
<feature type="region of interest" description="Disordered" evidence="10">
    <location>
        <begin position="834"/>
        <end position="856"/>
    </location>
</feature>
<evidence type="ECO:0000256" key="7">
    <source>
        <dbReference type="ARBA" id="ARBA00022806"/>
    </source>
</evidence>
<evidence type="ECO:0000313" key="14">
    <source>
        <dbReference type="Proteomes" id="UP000419138"/>
    </source>
</evidence>
<evidence type="ECO:0000313" key="13">
    <source>
        <dbReference type="EMBL" id="MQS99209.1"/>
    </source>
</evidence>
<dbReference type="InterPro" id="IPR006474">
    <property type="entry name" value="Helicase_Cas3_CRISPR-ass_core"/>
</dbReference>
<dbReference type="InterPro" id="IPR006483">
    <property type="entry name" value="CRISPR-assoc_Cas3_HD"/>
</dbReference>
<evidence type="ECO:0000256" key="8">
    <source>
        <dbReference type="ARBA" id="ARBA00022840"/>
    </source>
</evidence>
<dbReference type="PROSITE" id="PS51643">
    <property type="entry name" value="HD_CAS3"/>
    <property type="match status" value="1"/>
</dbReference>
<dbReference type="GO" id="GO:0003724">
    <property type="term" value="F:RNA helicase activity"/>
    <property type="evidence" value="ECO:0007669"/>
    <property type="project" value="TreeGrafter"/>
</dbReference>
<keyword evidence="3" id="KW-0540">Nuclease</keyword>
<keyword evidence="7" id="KW-0347">Helicase</keyword>
<comment type="similarity">
    <text evidence="2">In the central section; belongs to the CRISPR-associated helicase Cas3 family.</text>
</comment>
<keyword evidence="14" id="KW-1185">Reference proteome</keyword>
<dbReference type="PROSITE" id="PS51192">
    <property type="entry name" value="HELICASE_ATP_BIND_1"/>
    <property type="match status" value="1"/>
</dbReference>
<keyword evidence="6" id="KW-0378">Hydrolase</keyword>
<dbReference type="EMBL" id="VCLA01000023">
    <property type="protein sequence ID" value="MQS99209.1"/>
    <property type="molecule type" value="Genomic_DNA"/>
</dbReference>
<proteinExistence type="inferred from homology"/>
<protein>
    <submittedName>
        <fullName evidence="13">CRISPR-associated helicase Cas3</fullName>
    </submittedName>
</protein>
<dbReference type="SMART" id="SM00490">
    <property type="entry name" value="HELICc"/>
    <property type="match status" value="1"/>
</dbReference>
<dbReference type="InterPro" id="IPR050547">
    <property type="entry name" value="DEAD_box_RNA_helicases"/>
</dbReference>
<dbReference type="InterPro" id="IPR054712">
    <property type="entry name" value="Cas3-like_dom"/>
</dbReference>
<comment type="caution">
    <text evidence="13">The sequence shown here is derived from an EMBL/GenBank/DDBJ whole genome shotgun (WGS) entry which is preliminary data.</text>
</comment>
<feature type="domain" description="HD Cas3-type" evidence="12">
    <location>
        <begin position="41"/>
        <end position="250"/>
    </location>
</feature>